<reference evidence="1" key="1">
    <citation type="submission" date="2014-09" db="EMBL/GenBank/DDBJ databases">
        <authorList>
            <person name="Magalhaes I.L.F."/>
            <person name="Oliveira U."/>
            <person name="Santos F.R."/>
            <person name="Vidigal T.H.D.A."/>
            <person name="Brescovit A.D."/>
            <person name="Santos A.J."/>
        </authorList>
    </citation>
    <scope>NUCLEOTIDE SEQUENCE</scope>
    <source>
        <tissue evidence="1">Shoot tissue taken approximately 20 cm above the soil surface</tissue>
    </source>
</reference>
<protein>
    <submittedName>
        <fullName evidence="1">Uncharacterized protein</fullName>
    </submittedName>
</protein>
<accession>A0A0A9BI07</accession>
<sequence length="30" mass="3489">MYFVHAEVLNPLRIMLNFVCVSKHVANLET</sequence>
<reference evidence="1" key="2">
    <citation type="journal article" date="2015" name="Data Brief">
        <title>Shoot transcriptome of the giant reed, Arundo donax.</title>
        <authorList>
            <person name="Barrero R.A."/>
            <person name="Guerrero F.D."/>
            <person name="Moolhuijzen P."/>
            <person name="Goolsby J.A."/>
            <person name="Tidwell J."/>
            <person name="Bellgard S.E."/>
            <person name="Bellgard M.I."/>
        </authorList>
    </citation>
    <scope>NUCLEOTIDE SEQUENCE</scope>
    <source>
        <tissue evidence="1">Shoot tissue taken approximately 20 cm above the soil surface</tissue>
    </source>
</reference>
<dbReference type="EMBL" id="GBRH01236117">
    <property type="protein sequence ID" value="JAD61778.1"/>
    <property type="molecule type" value="Transcribed_RNA"/>
</dbReference>
<proteinExistence type="predicted"/>
<dbReference type="AlphaFoldDB" id="A0A0A9BI07"/>
<organism evidence="1">
    <name type="scientific">Arundo donax</name>
    <name type="common">Giant reed</name>
    <name type="synonym">Donax arundinaceus</name>
    <dbReference type="NCBI Taxonomy" id="35708"/>
    <lineage>
        <taxon>Eukaryota</taxon>
        <taxon>Viridiplantae</taxon>
        <taxon>Streptophyta</taxon>
        <taxon>Embryophyta</taxon>
        <taxon>Tracheophyta</taxon>
        <taxon>Spermatophyta</taxon>
        <taxon>Magnoliopsida</taxon>
        <taxon>Liliopsida</taxon>
        <taxon>Poales</taxon>
        <taxon>Poaceae</taxon>
        <taxon>PACMAD clade</taxon>
        <taxon>Arundinoideae</taxon>
        <taxon>Arundineae</taxon>
        <taxon>Arundo</taxon>
    </lineage>
</organism>
<name>A0A0A9BI07_ARUDO</name>
<evidence type="ECO:0000313" key="1">
    <source>
        <dbReference type="EMBL" id="JAD61778.1"/>
    </source>
</evidence>